<dbReference type="Proteomes" id="UP000641206">
    <property type="component" value="Unassembled WGS sequence"/>
</dbReference>
<comment type="caution">
    <text evidence="1">The sequence shown here is derived from an EMBL/GenBank/DDBJ whole genome shotgun (WGS) entry which is preliminary data.</text>
</comment>
<organism evidence="1 2">
    <name type="scientific">Oceanobacillus neutriphilus</name>
    <dbReference type="NCBI Taxonomy" id="531815"/>
    <lineage>
        <taxon>Bacteria</taxon>
        <taxon>Bacillati</taxon>
        <taxon>Bacillota</taxon>
        <taxon>Bacilli</taxon>
        <taxon>Bacillales</taxon>
        <taxon>Bacillaceae</taxon>
        <taxon>Oceanobacillus</taxon>
    </lineage>
</organism>
<evidence type="ECO:0000313" key="1">
    <source>
        <dbReference type="EMBL" id="GGP07913.1"/>
    </source>
</evidence>
<dbReference type="InterPro" id="IPR008003">
    <property type="entry name" value="DUF739"/>
</dbReference>
<protein>
    <submittedName>
        <fullName evidence="1">Repressor</fullName>
    </submittedName>
</protein>
<evidence type="ECO:0000313" key="2">
    <source>
        <dbReference type="Proteomes" id="UP000641206"/>
    </source>
</evidence>
<sequence length="72" mass="8384">MNFNYSSLYNKIVEKYGSKHNFAKAAGLSEKSITLKLDGKDEWKQDEIANTIELLEIDSSEIPQYFFNYKVQ</sequence>
<reference evidence="2" key="1">
    <citation type="journal article" date="2019" name="Int. J. Syst. Evol. Microbiol.">
        <title>The Global Catalogue of Microorganisms (GCM) 10K type strain sequencing project: providing services to taxonomists for standard genome sequencing and annotation.</title>
        <authorList>
            <consortium name="The Broad Institute Genomics Platform"/>
            <consortium name="The Broad Institute Genome Sequencing Center for Infectious Disease"/>
            <person name="Wu L."/>
            <person name="Ma J."/>
        </authorList>
    </citation>
    <scope>NUCLEOTIDE SEQUENCE [LARGE SCALE GENOMIC DNA]</scope>
    <source>
        <strain evidence="2">CGMCC 1.7693</strain>
    </source>
</reference>
<keyword evidence="2" id="KW-1185">Reference proteome</keyword>
<accession>A0ABQ2NNN8</accession>
<gene>
    <name evidence="1" type="ORF">GCM10011346_06060</name>
</gene>
<dbReference type="RefSeq" id="WP_188732995.1">
    <property type="nucleotide sequence ID" value="NZ_BMLW01000001.1"/>
</dbReference>
<dbReference type="EMBL" id="BMLW01000001">
    <property type="protein sequence ID" value="GGP07913.1"/>
    <property type="molecule type" value="Genomic_DNA"/>
</dbReference>
<dbReference type="Pfam" id="PF05339">
    <property type="entry name" value="DUF739"/>
    <property type="match status" value="1"/>
</dbReference>
<proteinExistence type="predicted"/>
<name>A0ABQ2NNN8_9BACI</name>